<proteinExistence type="predicted"/>
<feature type="region of interest" description="Disordered" evidence="1">
    <location>
        <begin position="9"/>
        <end position="30"/>
    </location>
</feature>
<dbReference type="Proteomes" id="UP001642464">
    <property type="component" value="Unassembled WGS sequence"/>
</dbReference>
<keyword evidence="3" id="KW-1185">Reference proteome</keyword>
<accession>A0ABP0JHM9</accession>
<reference evidence="2 3" key="1">
    <citation type="submission" date="2024-02" db="EMBL/GenBank/DDBJ databases">
        <authorList>
            <person name="Chen Y."/>
            <person name="Shah S."/>
            <person name="Dougan E. K."/>
            <person name="Thang M."/>
            <person name="Chan C."/>
        </authorList>
    </citation>
    <scope>NUCLEOTIDE SEQUENCE [LARGE SCALE GENOMIC DNA]</scope>
</reference>
<feature type="non-terminal residue" evidence="2">
    <location>
        <position position="1"/>
    </location>
</feature>
<name>A0ABP0JHM9_9DINO</name>
<comment type="caution">
    <text evidence="2">The sequence shown here is derived from an EMBL/GenBank/DDBJ whole genome shotgun (WGS) entry which is preliminary data.</text>
</comment>
<feature type="non-terminal residue" evidence="2">
    <location>
        <position position="318"/>
    </location>
</feature>
<protein>
    <submittedName>
        <fullName evidence="2">Mitochondrial</fullName>
    </submittedName>
</protein>
<evidence type="ECO:0000313" key="2">
    <source>
        <dbReference type="EMBL" id="CAK9013918.1"/>
    </source>
</evidence>
<dbReference type="EMBL" id="CAXAMM010007342">
    <property type="protein sequence ID" value="CAK9013918.1"/>
    <property type="molecule type" value="Genomic_DNA"/>
</dbReference>
<sequence>KPGFRLLEARPKKRSKAECGRHGCGNKKAKGKKKMVTISEKEAIFQKYQELKEMGVSNPLQKLKEQKLPGYFHGCLFESKWGRVRREQQWELLVQTAPKLCQKHKELPNSLRRILNFSTMKHGEPATAASQKNHLPLVLQDVIENVLMDRIDLGEELGIPFVKNTILWCVELWNECLTSVKQMMKKQSLSMLQERDGEFAEMDHSQFECVFQQMVHKADTLLQPIQLSETDGDGEILEHMRIQELEGERTYAWAIQNGDAIESRCILPQWISRVLELRLCQFVTEHDAWQERILKRVDKPNPLTRKQQARYEAWQANL</sequence>
<evidence type="ECO:0000313" key="3">
    <source>
        <dbReference type="Proteomes" id="UP001642464"/>
    </source>
</evidence>
<evidence type="ECO:0000256" key="1">
    <source>
        <dbReference type="SAM" id="MobiDB-lite"/>
    </source>
</evidence>
<organism evidence="2 3">
    <name type="scientific">Durusdinium trenchii</name>
    <dbReference type="NCBI Taxonomy" id="1381693"/>
    <lineage>
        <taxon>Eukaryota</taxon>
        <taxon>Sar</taxon>
        <taxon>Alveolata</taxon>
        <taxon>Dinophyceae</taxon>
        <taxon>Suessiales</taxon>
        <taxon>Symbiodiniaceae</taxon>
        <taxon>Durusdinium</taxon>
    </lineage>
</organism>
<gene>
    <name evidence="2" type="ORF">SCF082_LOCUS12128</name>
</gene>